<protein>
    <submittedName>
        <fullName evidence="1">Uncharacterized protein</fullName>
    </submittedName>
</protein>
<dbReference type="Proteomes" id="UP000824120">
    <property type="component" value="Chromosome 1"/>
</dbReference>
<gene>
    <name evidence="1" type="ORF">H5410_001853</name>
</gene>
<dbReference type="EMBL" id="JACXVP010000001">
    <property type="protein sequence ID" value="KAG5630136.1"/>
    <property type="molecule type" value="Genomic_DNA"/>
</dbReference>
<proteinExistence type="predicted"/>
<organism evidence="1 2">
    <name type="scientific">Solanum commersonii</name>
    <name type="common">Commerson's wild potato</name>
    <name type="synonym">Commerson's nightshade</name>
    <dbReference type="NCBI Taxonomy" id="4109"/>
    <lineage>
        <taxon>Eukaryota</taxon>
        <taxon>Viridiplantae</taxon>
        <taxon>Streptophyta</taxon>
        <taxon>Embryophyta</taxon>
        <taxon>Tracheophyta</taxon>
        <taxon>Spermatophyta</taxon>
        <taxon>Magnoliopsida</taxon>
        <taxon>eudicotyledons</taxon>
        <taxon>Gunneridae</taxon>
        <taxon>Pentapetalae</taxon>
        <taxon>asterids</taxon>
        <taxon>lamiids</taxon>
        <taxon>Solanales</taxon>
        <taxon>Solanaceae</taxon>
        <taxon>Solanoideae</taxon>
        <taxon>Solaneae</taxon>
        <taxon>Solanum</taxon>
    </lineage>
</organism>
<keyword evidence="2" id="KW-1185">Reference proteome</keyword>
<evidence type="ECO:0000313" key="1">
    <source>
        <dbReference type="EMBL" id="KAG5630136.1"/>
    </source>
</evidence>
<sequence>MVVVDIHVEVRNMVVVMVIKVVVGGMEMMVDMAAVVVGIVEVGVTSVEKMVISQGNVSKVVDMAAVVMGDMAARQWKRKWWE</sequence>
<dbReference type="AlphaFoldDB" id="A0A9J6B091"/>
<evidence type="ECO:0000313" key="2">
    <source>
        <dbReference type="Proteomes" id="UP000824120"/>
    </source>
</evidence>
<name>A0A9J6B091_SOLCO</name>
<comment type="caution">
    <text evidence="1">The sequence shown here is derived from an EMBL/GenBank/DDBJ whole genome shotgun (WGS) entry which is preliminary data.</text>
</comment>
<accession>A0A9J6B091</accession>
<reference evidence="1 2" key="1">
    <citation type="submission" date="2020-09" db="EMBL/GenBank/DDBJ databases">
        <title>De no assembly of potato wild relative species, Solanum commersonii.</title>
        <authorList>
            <person name="Cho K."/>
        </authorList>
    </citation>
    <scope>NUCLEOTIDE SEQUENCE [LARGE SCALE GENOMIC DNA]</scope>
    <source>
        <strain evidence="1">LZ3.2</strain>
        <tissue evidence="1">Leaf</tissue>
    </source>
</reference>